<dbReference type="PANTHER" id="PTHR14454:SF12">
    <property type="entry name" value="GRB2-ASSOCIATED AND REGULATOR OF MAPK PROTEIN 2-LIKE"/>
    <property type="match status" value="1"/>
</dbReference>
<evidence type="ECO:0000313" key="4">
    <source>
        <dbReference type="Proteomes" id="UP000007110"/>
    </source>
</evidence>
<dbReference type="InParanoid" id="A0A7M7G0J0"/>
<dbReference type="AlphaFoldDB" id="A0A7M7G0J0"/>
<dbReference type="EnsemblMetazoa" id="XM_001176190">
    <property type="protein sequence ID" value="XP_001176190"/>
    <property type="gene ID" value="LOC752104"/>
</dbReference>
<feature type="domain" description="SAM" evidence="2">
    <location>
        <begin position="551"/>
        <end position="605"/>
    </location>
</feature>
<feature type="compositionally biased region" description="Basic and acidic residues" evidence="1">
    <location>
        <begin position="439"/>
        <end position="449"/>
    </location>
</feature>
<evidence type="ECO:0000256" key="1">
    <source>
        <dbReference type="SAM" id="MobiDB-lite"/>
    </source>
</evidence>
<organism evidence="3 4">
    <name type="scientific">Strongylocentrotus purpuratus</name>
    <name type="common">Purple sea urchin</name>
    <dbReference type="NCBI Taxonomy" id="7668"/>
    <lineage>
        <taxon>Eukaryota</taxon>
        <taxon>Metazoa</taxon>
        <taxon>Echinodermata</taxon>
        <taxon>Eleutherozoa</taxon>
        <taxon>Echinozoa</taxon>
        <taxon>Echinoidea</taxon>
        <taxon>Euechinoidea</taxon>
        <taxon>Echinacea</taxon>
        <taxon>Camarodonta</taxon>
        <taxon>Echinidea</taxon>
        <taxon>Strongylocentrotidae</taxon>
        <taxon>Strongylocentrotus</taxon>
    </lineage>
</organism>
<dbReference type="PANTHER" id="PTHR14454">
    <property type="entry name" value="GRB2-ASSOCIATED AND REGULATOR OF MAPK PROTEIN FAMILY MEMBER"/>
    <property type="match status" value="1"/>
</dbReference>
<reference evidence="4" key="1">
    <citation type="submission" date="2015-02" db="EMBL/GenBank/DDBJ databases">
        <title>Genome sequencing for Strongylocentrotus purpuratus.</title>
        <authorList>
            <person name="Murali S."/>
            <person name="Liu Y."/>
            <person name="Vee V."/>
            <person name="English A."/>
            <person name="Wang M."/>
            <person name="Skinner E."/>
            <person name="Han Y."/>
            <person name="Muzny D.M."/>
            <person name="Worley K.C."/>
            <person name="Gibbs R.A."/>
        </authorList>
    </citation>
    <scope>NUCLEOTIDE SEQUENCE</scope>
</reference>
<dbReference type="InterPro" id="IPR013761">
    <property type="entry name" value="SAM/pointed_sf"/>
</dbReference>
<feature type="region of interest" description="Disordered" evidence="1">
    <location>
        <begin position="373"/>
        <end position="449"/>
    </location>
</feature>
<dbReference type="OrthoDB" id="6077228at2759"/>
<dbReference type="SMART" id="SM00454">
    <property type="entry name" value="SAM"/>
    <property type="match status" value="1"/>
</dbReference>
<evidence type="ECO:0000259" key="2">
    <source>
        <dbReference type="PROSITE" id="PS50105"/>
    </source>
</evidence>
<dbReference type="Pfam" id="PF00536">
    <property type="entry name" value="SAM_1"/>
    <property type="match status" value="1"/>
</dbReference>
<name>A0A7M7G0J0_STRPU</name>
<evidence type="ECO:0000313" key="3">
    <source>
        <dbReference type="EnsemblMetazoa" id="XP_001176190"/>
    </source>
</evidence>
<dbReference type="GeneID" id="752104"/>
<dbReference type="PROSITE" id="PS50105">
    <property type="entry name" value="SAM_DOMAIN"/>
    <property type="match status" value="1"/>
</dbReference>
<feature type="region of interest" description="Disordered" evidence="1">
    <location>
        <begin position="1"/>
        <end position="28"/>
    </location>
</feature>
<keyword evidence="4" id="KW-1185">Reference proteome</keyword>
<reference evidence="3" key="2">
    <citation type="submission" date="2021-01" db="UniProtKB">
        <authorList>
            <consortium name="EnsemblMetazoa"/>
        </authorList>
    </citation>
    <scope>IDENTIFICATION</scope>
</reference>
<dbReference type="Gene3D" id="1.10.150.50">
    <property type="entry name" value="Transcription Factor, Ets-1"/>
    <property type="match status" value="1"/>
</dbReference>
<accession>A0A7M7G0J0</accession>
<feature type="compositionally biased region" description="Polar residues" evidence="1">
    <location>
        <begin position="1"/>
        <end position="10"/>
    </location>
</feature>
<dbReference type="InterPro" id="IPR052281">
    <property type="entry name" value="GAREM"/>
</dbReference>
<dbReference type="KEGG" id="spu:752104"/>
<dbReference type="Proteomes" id="UP000007110">
    <property type="component" value="Unassembled WGS sequence"/>
</dbReference>
<protein>
    <recommendedName>
        <fullName evidence="2">SAM domain-containing protein</fullName>
    </recommendedName>
</protein>
<dbReference type="InterPro" id="IPR001660">
    <property type="entry name" value="SAM"/>
</dbReference>
<dbReference type="RefSeq" id="XP_001176190.4">
    <property type="nucleotide sequence ID" value="XM_001176190.4"/>
</dbReference>
<proteinExistence type="predicted"/>
<sequence>MKKISRSLTSVGKKDPMTLTKKTGDTDSNPQPVCLSLSDLPTDERTCLLAHVVCGSTLPISVRIAKNFAAKDAAIALKSGEILLLCFVIKLEHVHATVKKAEYRLPLHCTQLFEPLPIDPLLDDKYYKGTKAVIEASPLPETIRVVDAEYSPDPMADQDAGDIIKVRRVEVQEHPERGRERVLVGYDSRDKEVNFSEAMDMASYSTMISQDLLPLSELVKFDMPQRVRMPEATTNDTVEPKRNKAKEKVMKLHRLYTDYHVIAARGRDDDLLSIPINSSIEFEVVNATLEDMARVLPAIFNRTNSTWGVSDITQPRMPDPLCAVPQPIEGVFEAWAKSYEGKKRINRKYEVNANYMKKKIEERDKEIRQLKKQIEYPTASPRPALTSRPTSIPGVLPPRPPRDYRTLEPSMLTSAKAGLNKPKPLPRPKPKSSPYDTLPIKKEPVEDEEKSKLQATIQQLKTELFEKQMKIFDLLNAEGKQKERYEMLRKEKDGMLTSRAADRKQILQLQTEIDRMHSIQDGALYEELDEVVSPPSLYSNPYTGMKVDKKMTIPDVCDFLRQIGLSEYVGVFTSEKIDGLMLQHLDEDIMTSDLSMRRLDARRLVTKMKQLK</sequence>
<dbReference type="OMA" id="PNDIMAD"/>
<dbReference type="SUPFAM" id="SSF47769">
    <property type="entry name" value="SAM/Pointed domain"/>
    <property type="match status" value="1"/>
</dbReference>